<evidence type="ECO:0000313" key="2">
    <source>
        <dbReference type="EMBL" id="AJA41262.1"/>
    </source>
</evidence>
<feature type="transmembrane region" description="Helical" evidence="1">
    <location>
        <begin position="12"/>
        <end position="35"/>
    </location>
</feature>
<dbReference type="GeneID" id="26626737"/>
<keyword evidence="1" id="KW-1133">Transmembrane helix</keyword>
<keyword evidence="1" id="KW-0472">Membrane</keyword>
<feature type="transmembrane region" description="Helical" evidence="1">
    <location>
        <begin position="41"/>
        <end position="59"/>
    </location>
</feature>
<dbReference type="Proteomes" id="UP000031807">
    <property type="component" value="Segment"/>
</dbReference>
<dbReference type="KEGG" id="vg:26626737"/>
<gene>
    <name evidence="2" type="ORF">pPM01_0013</name>
</gene>
<dbReference type="EMBL" id="KP063118">
    <property type="protein sequence ID" value="AJA41262.1"/>
    <property type="molecule type" value="Genomic_DNA"/>
</dbReference>
<protein>
    <submittedName>
        <fullName evidence="2">Uncharacterized protein</fullName>
    </submittedName>
</protein>
<organism evidence="2 3">
    <name type="scientific">Proteus phage pPM_01</name>
    <dbReference type="NCBI Taxonomy" id="1567485"/>
    <lineage>
        <taxon>Viruses</taxon>
        <taxon>Duplodnaviria</taxon>
        <taxon>Heunggongvirae</taxon>
        <taxon>Uroviricota</taxon>
        <taxon>Caudoviricetes</taxon>
        <taxon>Casjensviridae</taxon>
        <taxon>Lavrentievavirus</taxon>
        <taxon>Lavrentievavirus pPM01</taxon>
    </lineage>
</organism>
<sequence length="80" mass="8145">MAKKLNNLEARGAFGFVVASLCAVGFAGAIGTLAVYGDLTVARFCLYGIAFGVVGGIAWPDQDSGEAFISAIRGGGNDEE</sequence>
<accession>A0A0B4SKN9</accession>
<keyword evidence="1" id="KW-0812">Transmembrane</keyword>
<evidence type="ECO:0000313" key="3">
    <source>
        <dbReference type="Proteomes" id="UP000031807"/>
    </source>
</evidence>
<dbReference type="RefSeq" id="YP_009199626.1">
    <property type="nucleotide sequence ID" value="NC_028812.1"/>
</dbReference>
<name>A0A0B4SKN9_9CAUD</name>
<keyword evidence="3" id="KW-1185">Reference proteome</keyword>
<proteinExistence type="predicted"/>
<reference evidence="2 3" key="1">
    <citation type="submission" date="2014-10" db="EMBL/GenBank/DDBJ databases">
        <title>Characterization of phage pPM_01 specific to Proteus mirabilis.</title>
        <authorList>
            <person name="Wirjon I.A."/>
            <person name="Mat Arip Y."/>
        </authorList>
    </citation>
    <scope>NUCLEOTIDE SEQUENCE [LARGE SCALE GENOMIC DNA]</scope>
</reference>
<evidence type="ECO:0000256" key="1">
    <source>
        <dbReference type="SAM" id="Phobius"/>
    </source>
</evidence>